<reference evidence="1" key="1">
    <citation type="journal article" date="2023" name="Science">
        <title>Genome structures resolve the early diversification of teleost fishes.</title>
        <authorList>
            <person name="Parey E."/>
            <person name="Louis A."/>
            <person name="Montfort J."/>
            <person name="Bouchez O."/>
            <person name="Roques C."/>
            <person name="Iampietro C."/>
            <person name="Lluch J."/>
            <person name="Castinel A."/>
            <person name="Donnadieu C."/>
            <person name="Desvignes T."/>
            <person name="Floi Bucao C."/>
            <person name="Jouanno E."/>
            <person name="Wen M."/>
            <person name="Mejri S."/>
            <person name="Dirks R."/>
            <person name="Jansen H."/>
            <person name="Henkel C."/>
            <person name="Chen W.J."/>
            <person name="Zahm M."/>
            <person name="Cabau C."/>
            <person name="Klopp C."/>
            <person name="Thompson A.W."/>
            <person name="Robinson-Rechavi M."/>
            <person name="Braasch I."/>
            <person name="Lecointre G."/>
            <person name="Bobe J."/>
            <person name="Postlethwait J.H."/>
            <person name="Berthelot C."/>
            <person name="Roest Crollius H."/>
            <person name="Guiguen Y."/>
        </authorList>
    </citation>
    <scope>NUCLEOTIDE SEQUENCE</scope>
    <source>
        <strain evidence="1">WJC10195</strain>
    </source>
</reference>
<gene>
    <name evidence="1" type="ORF">SKAU_G00135830</name>
</gene>
<name>A0A9Q1FSB0_SYNKA</name>
<accession>A0A9Q1FSB0</accession>
<evidence type="ECO:0000313" key="2">
    <source>
        <dbReference type="Proteomes" id="UP001152622"/>
    </source>
</evidence>
<evidence type="ECO:0000313" key="1">
    <source>
        <dbReference type="EMBL" id="KAJ8364752.1"/>
    </source>
</evidence>
<comment type="caution">
    <text evidence="1">The sequence shown here is derived from an EMBL/GenBank/DDBJ whole genome shotgun (WGS) entry which is preliminary data.</text>
</comment>
<dbReference type="EMBL" id="JAINUF010000004">
    <property type="protein sequence ID" value="KAJ8364752.1"/>
    <property type="molecule type" value="Genomic_DNA"/>
</dbReference>
<protein>
    <submittedName>
        <fullName evidence="1">Uncharacterized protein</fullName>
    </submittedName>
</protein>
<sequence>MGLLLNVVTGGNAPRCTADLEHLCSDGSLGQGMKPDLTIPHIPFENLCDWKMERSILPSRLQTSSWVQEWGMKEL</sequence>
<keyword evidence="2" id="KW-1185">Reference proteome</keyword>
<dbReference type="Proteomes" id="UP001152622">
    <property type="component" value="Chromosome 4"/>
</dbReference>
<organism evidence="1 2">
    <name type="scientific">Synaphobranchus kaupii</name>
    <name type="common">Kaup's arrowtooth eel</name>
    <dbReference type="NCBI Taxonomy" id="118154"/>
    <lineage>
        <taxon>Eukaryota</taxon>
        <taxon>Metazoa</taxon>
        <taxon>Chordata</taxon>
        <taxon>Craniata</taxon>
        <taxon>Vertebrata</taxon>
        <taxon>Euteleostomi</taxon>
        <taxon>Actinopterygii</taxon>
        <taxon>Neopterygii</taxon>
        <taxon>Teleostei</taxon>
        <taxon>Anguilliformes</taxon>
        <taxon>Synaphobranchidae</taxon>
        <taxon>Synaphobranchus</taxon>
    </lineage>
</organism>
<dbReference type="AlphaFoldDB" id="A0A9Q1FSB0"/>
<proteinExistence type="predicted"/>